<sequence length="148" mass="16578">MYATALQLLDIILWLEKSDKTEKVLVHERQPGWVGTNPPLEDLSDVGQAIKMFIKLGQASTCLSSTSAAPTYLIEEKIDGRFIKYIHNSKCSPSESIQPDNPPWYENALFLAFMQHAQYDITGGLAFVLDYQGNETILTDPQIMTSPL</sequence>
<evidence type="ECO:0000259" key="4">
    <source>
        <dbReference type="PROSITE" id="PS51158"/>
    </source>
</evidence>
<organism evidence="5 6">
    <name type="scientific">Coprinopsis marcescibilis</name>
    <name type="common">Agaric fungus</name>
    <name type="synonym">Psathyrella marcescibilis</name>
    <dbReference type="NCBI Taxonomy" id="230819"/>
    <lineage>
        <taxon>Eukaryota</taxon>
        <taxon>Fungi</taxon>
        <taxon>Dikarya</taxon>
        <taxon>Basidiomycota</taxon>
        <taxon>Agaricomycotina</taxon>
        <taxon>Agaricomycetes</taxon>
        <taxon>Agaricomycetidae</taxon>
        <taxon>Agaricales</taxon>
        <taxon>Agaricineae</taxon>
        <taxon>Psathyrellaceae</taxon>
        <taxon>Coprinopsis</taxon>
    </lineage>
</organism>
<evidence type="ECO:0000313" key="5">
    <source>
        <dbReference type="EMBL" id="TFK28398.1"/>
    </source>
</evidence>
<keyword evidence="6" id="KW-1185">Reference proteome</keyword>
<keyword evidence="2" id="KW-0808">Transferase</keyword>
<dbReference type="AlphaFoldDB" id="A0A5C3L6N4"/>
<keyword evidence="3" id="KW-0418">Kinase</keyword>
<dbReference type="InterPro" id="IPR004166">
    <property type="entry name" value="a-kinase_dom"/>
</dbReference>
<feature type="domain" description="Alpha-type protein kinase" evidence="4">
    <location>
        <begin position="1"/>
        <end position="148"/>
    </location>
</feature>
<accession>A0A5C3L6N4</accession>
<evidence type="ECO:0000256" key="2">
    <source>
        <dbReference type="ARBA" id="ARBA00022679"/>
    </source>
</evidence>
<keyword evidence="1" id="KW-0723">Serine/threonine-protein kinase</keyword>
<dbReference type="GO" id="GO:0005524">
    <property type="term" value="F:ATP binding"/>
    <property type="evidence" value="ECO:0007669"/>
    <property type="project" value="InterPro"/>
</dbReference>
<dbReference type="InterPro" id="IPR011009">
    <property type="entry name" value="Kinase-like_dom_sf"/>
</dbReference>
<dbReference type="PROSITE" id="PS51158">
    <property type="entry name" value="ALPHA_KINASE"/>
    <property type="match status" value="1"/>
</dbReference>
<dbReference type="Pfam" id="PF02816">
    <property type="entry name" value="Alpha_kinase"/>
    <property type="match status" value="1"/>
</dbReference>
<gene>
    <name evidence="5" type="ORF">FA15DRAFT_701068</name>
</gene>
<reference evidence="5 6" key="1">
    <citation type="journal article" date="2019" name="Nat. Ecol. Evol.">
        <title>Megaphylogeny resolves global patterns of mushroom evolution.</title>
        <authorList>
            <person name="Varga T."/>
            <person name="Krizsan K."/>
            <person name="Foldi C."/>
            <person name="Dima B."/>
            <person name="Sanchez-Garcia M."/>
            <person name="Sanchez-Ramirez S."/>
            <person name="Szollosi G.J."/>
            <person name="Szarkandi J.G."/>
            <person name="Papp V."/>
            <person name="Albert L."/>
            <person name="Andreopoulos W."/>
            <person name="Angelini C."/>
            <person name="Antonin V."/>
            <person name="Barry K.W."/>
            <person name="Bougher N.L."/>
            <person name="Buchanan P."/>
            <person name="Buyck B."/>
            <person name="Bense V."/>
            <person name="Catcheside P."/>
            <person name="Chovatia M."/>
            <person name="Cooper J."/>
            <person name="Damon W."/>
            <person name="Desjardin D."/>
            <person name="Finy P."/>
            <person name="Geml J."/>
            <person name="Haridas S."/>
            <person name="Hughes K."/>
            <person name="Justo A."/>
            <person name="Karasinski D."/>
            <person name="Kautmanova I."/>
            <person name="Kiss B."/>
            <person name="Kocsube S."/>
            <person name="Kotiranta H."/>
            <person name="LaButti K.M."/>
            <person name="Lechner B.E."/>
            <person name="Liimatainen K."/>
            <person name="Lipzen A."/>
            <person name="Lukacs Z."/>
            <person name="Mihaltcheva S."/>
            <person name="Morgado L.N."/>
            <person name="Niskanen T."/>
            <person name="Noordeloos M.E."/>
            <person name="Ohm R.A."/>
            <person name="Ortiz-Santana B."/>
            <person name="Ovrebo C."/>
            <person name="Racz N."/>
            <person name="Riley R."/>
            <person name="Savchenko A."/>
            <person name="Shiryaev A."/>
            <person name="Soop K."/>
            <person name="Spirin V."/>
            <person name="Szebenyi C."/>
            <person name="Tomsovsky M."/>
            <person name="Tulloss R.E."/>
            <person name="Uehling J."/>
            <person name="Grigoriev I.V."/>
            <person name="Vagvolgyi C."/>
            <person name="Papp T."/>
            <person name="Martin F.M."/>
            <person name="Miettinen O."/>
            <person name="Hibbett D.S."/>
            <person name="Nagy L.G."/>
        </authorList>
    </citation>
    <scope>NUCLEOTIDE SEQUENCE [LARGE SCALE GENOMIC DNA]</scope>
    <source>
        <strain evidence="5 6">CBS 121175</strain>
    </source>
</reference>
<proteinExistence type="predicted"/>
<dbReference type="EMBL" id="ML210156">
    <property type="protein sequence ID" value="TFK28398.1"/>
    <property type="molecule type" value="Genomic_DNA"/>
</dbReference>
<dbReference type="Gene3D" id="3.20.200.10">
    <property type="entry name" value="MHCK/EF2 kinase"/>
    <property type="match status" value="1"/>
</dbReference>
<dbReference type="SUPFAM" id="SSF56112">
    <property type="entry name" value="Protein kinase-like (PK-like)"/>
    <property type="match status" value="1"/>
</dbReference>
<evidence type="ECO:0000313" key="6">
    <source>
        <dbReference type="Proteomes" id="UP000307440"/>
    </source>
</evidence>
<evidence type="ECO:0000256" key="3">
    <source>
        <dbReference type="ARBA" id="ARBA00022777"/>
    </source>
</evidence>
<evidence type="ECO:0000256" key="1">
    <source>
        <dbReference type="ARBA" id="ARBA00022527"/>
    </source>
</evidence>
<protein>
    <recommendedName>
        <fullName evidence="4">Alpha-type protein kinase domain-containing protein</fullName>
    </recommendedName>
</protein>
<dbReference type="Proteomes" id="UP000307440">
    <property type="component" value="Unassembled WGS sequence"/>
</dbReference>
<name>A0A5C3L6N4_COPMA</name>
<dbReference type="GO" id="GO:0004674">
    <property type="term" value="F:protein serine/threonine kinase activity"/>
    <property type="evidence" value="ECO:0007669"/>
    <property type="project" value="UniProtKB-KW"/>
</dbReference>
<dbReference type="OrthoDB" id="301415at2759"/>